<dbReference type="SMART" id="SM00028">
    <property type="entry name" value="TPR"/>
    <property type="match status" value="3"/>
</dbReference>
<reference evidence="6" key="1">
    <citation type="submission" date="2014-11" db="EMBL/GenBank/DDBJ databases">
        <authorList>
            <person name="Otto D Thomas"/>
            <person name="Naeem Raeece"/>
        </authorList>
    </citation>
    <scope>NUCLEOTIDE SEQUENCE</scope>
</reference>
<keyword evidence="5" id="KW-0732">Signal</keyword>
<dbReference type="InterPro" id="IPR050498">
    <property type="entry name" value="Ycf3"/>
</dbReference>
<dbReference type="PANTHER" id="PTHR44858:SF1">
    <property type="entry name" value="UDP-N-ACETYLGLUCOSAMINE--PEPTIDE N-ACETYLGLUCOSAMINYLTRANSFERASE SPINDLY-RELATED"/>
    <property type="match status" value="1"/>
</dbReference>
<protein>
    <recommendedName>
        <fullName evidence="7">Peroxin-5</fullName>
    </recommendedName>
</protein>
<feature type="compositionally biased region" description="Low complexity" evidence="4">
    <location>
        <begin position="293"/>
        <end position="309"/>
    </location>
</feature>
<evidence type="ECO:0000313" key="6">
    <source>
        <dbReference type="EMBL" id="CEM53556.1"/>
    </source>
</evidence>
<gene>
    <name evidence="6" type="ORF">Cvel_12063</name>
</gene>
<feature type="compositionally biased region" description="Basic and acidic residues" evidence="4">
    <location>
        <begin position="516"/>
        <end position="529"/>
    </location>
</feature>
<feature type="repeat" description="TPR" evidence="3">
    <location>
        <begin position="562"/>
        <end position="595"/>
    </location>
</feature>
<evidence type="ECO:0000256" key="5">
    <source>
        <dbReference type="SAM" id="SignalP"/>
    </source>
</evidence>
<feature type="compositionally biased region" description="Basic and acidic residues" evidence="4">
    <location>
        <begin position="277"/>
        <end position="292"/>
    </location>
</feature>
<dbReference type="PANTHER" id="PTHR44858">
    <property type="entry name" value="TETRATRICOPEPTIDE REPEAT PROTEIN 6"/>
    <property type="match status" value="1"/>
</dbReference>
<proteinExistence type="predicted"/>
<evidence type="ECO:0000256" key="4">
    <source>
        <dbReference type="SAM" id="MobiDB-lite"/>
    </source>
</evidence>
<feature type="region of interest" description="Disordered" evidence="4">
    <location>
        <begin position="208"/>
        <end position="320"/>
    </location>
</feature>
<dbReference type="EMBL" id="CDMZ01005705">
    <property type="protein sequence ID" value="CEM53556.1"/>
    <property type="molecule type" value="Genomic_DNA"/>
</dbReference>
<feature type="compositionally biased region" description="Basic and acidic residues" evidence="4">
    <location>
        <begin position="461"/>
        <end position="471"/>
    </location>
</feature>
<dbReference type="InterPro" id="IPR011990">
    <property type="entry name" value="TPR-like_helical_dom_sf"/>
</dbReference>
<dbReference type="AlphaFoldDB" id="A0A0G4I979"/>
<feature type="signal peptide" evidence="5">
    <location>
        <begin position="1"/>
        <end position="20"/>
    </location>
</feature>
<keyword evidence="2 3" id="KW-0802">TPR repeat</keyword>
<dbReference type="PROSITE" id="PS50005">
    <property type="entry name" value="TPR"/>
    <property type="match status" value="2"/>
</dbReference>
<dbReference type="InterPro" id="IPR019734">
    <property type="entry name" value="TPR_rpt"/>
</dbReference>
<keyword evidence="1" id="KW-0677">Repeat</keyword>
<sequence>MWVWGVFVLLACTVFPSAVSFVLGGLGSGTGSRRWAPALADRRFRNSRRLDGSKVALFSSKRKQEDWKEDEEGEEGHLQHAAKLMASLSFAALCTLFPMPSESLAAPPSAEETSLASQRQIAFIEKQLDSLVMTDAPILSPDQSARPYERGIALSFEGDSHRLMDRSLLLPPNFADRDAQIKYSVADPHSLEQAVQAIFDPLGVNVDIAPPTSRRPHGAPTRPTSASTADATREESEGEGESLKRSDSGVQGEEQGGGLQPGGRAPLLRSPIMTISEIERAQAEDTEKRKQLSEGGLASSAGASSVQQLPTPADMDKVSPVIGGQSRLAKQALSRKIDSTQRQFLLFKSGLDASARFEFEDSDRIFTELIERYETPMSLKNEKMRNTLARAYSNRGNARMMMEQPTTAILDFTNAINLNPDQPEFWVNRALCYEALGHKAEEEAAAEILQASSSSSAAAKNEVEKQGRVESSEEMGGSAGTEVQEGGMTLLSKAGDGEEPVSPSASSDATSVEGVAEERVADGAEKETDTFSLPSKRSFAVQWYREALDNFDHALVLQPNDHRLCVNMGELYARTGDFATARDFYRRALLASPSDPALLGKVALTEIQTGNLPVGATLVNAVTNKWPSFWEMQLAKGVLAWNNGEFLEGMTLYKVAVRQEPRLSNLNFVKKELRWPPYMLESLQNFLNAGARSDRTPNILYLQPPGKGGAI</sequence>
<dbReference type="Gene3D" id="1.25.40.10">
    <property type="entry name" value="Tetratricopeptide repeat domain"/>
    <property type="match status" value="2"/>
</dbReference>
<feature type="chain" id="PRO_5005192867" description="Peroxin-5" evidence="5">
    <location>
        <begin position="21"/>
        <end position="711"/>
    </location>
</feature>
<feature type="repeat" description="TPR" evidence="3">
    <location>
        <begin position="389"/>
        <end position="422"/>
    </location>
</feature>
<feature type="compositionally biased region" description="Basic and acidic residues" evidence="4">
    <location>
        <begin position="231"/>
        <end position="247"/>
    </location>
</feature>
<organism evidence="6">
    <name type="scientific">Chromera velia CCMP2878</name>
    <dbReference type="NCBI Taxonomy" id="1169474"/>
    <lineage>
        <taxon>Eukaryota</taxon>
        <taxon>Sar</taxon>
        <taxon>Alveolata</taxon>
        <taxon>Colpodellida</taxon>
        <taxon>Chromeraceae</taxon>
        <taxon>Chromera</taxon>
    </lineage>
</organism>
<evidence type="ECO:0000256" key="1">
    <source>
        <dbReference type="ARBA" id="ARBA00022737"/>
    </source>
</evidence>
<name>A0A0G4I979_9ALVE</name>
<accession>A0A0G4I979</accession>
<feature type="region of interest" description="Disordered" evidence="4">
    <location>
        <begin position="451"/>
        <end position="531"/>
    </location>
</feature>
<dbReference type="SUPFAM" id="SSF48452">
    <property type="entry name" value="TPR-like"/>
    <property type="match status" value="1"/>
</dbReference>
<evidence type="ECO:0008006" key="7">
    <source>
        <dbReference type="Google" id="ProtNLM"/>
    </source>
</evidence>
<dbReference type="Pfam" id="PF13432">
    <property type="entry name" value="TPR_16"/>
    <property type="match status" value="2"/>
</dbReference>
<dbReference type="VEuPathDB" id="CryptoDB:Cvel_12063"/>
<evidence type="ECO:0000256" key="3">
    <source>
        <dbReference type="PROSITE-ProRule" id="PRU00339"/>
    </source>
</evidence>
<evidence type="ECO:0000256" key="2">
    <source>
        <dbReference type="ARBA" id="ARBA00022803"/>
    </source>
</evidence>